<sequence length="994" mass="111273">MRRGFMNAKIAAAISLGASSLALFAMANVANADVVNQNSDNANVEINANHENPDPQEAKANELAREAEKLELETKTEVGKADEAVKNANSNLAKVNKKVEDASKKASEAIEAKNQAEKDAEDAKKQDAEAKEKVDAAQKIVDEAEKIKENAQLAASNAENAKKQAETQLEQNQNELQNAQKAVDEAKTNLNEENKNLNAAKENLEKEKSSYTSLVESAKSLEEAKKKTDNELKDKETELKEKQAQLEQLKKSDSALSNTDLEKVKQIAKEKESVYKQAQEKVTKIKETLATSTQKINKTSEELESKEKELEKIGDYKKLVESYKNLDNLRGKADAAEKVYDAESKNDSNTENSLEKKSDFYKFLQYVINTEKAKENNKNEDLIADAERAQKILKGESYVIPGQEFQDGSYKEAQTIEAPTWYEDIVKPGLGRVGSADSLQNMKEAAEYYDALNEYRRNDNNALQNVNVRLSLIAESIVHSFYSAAINNHAVNHEKYDNASVMDTTPYKTAENLAWGDYDGHKNGRMKYSNNDCKVLDDGKTSCSKQIKTQSTEPKPTDNKWNALDGWYTIEKNRYEEARDTGIFYTFNGDTKIENKLSEAGKQFLRDNQYDFGMKLSQNPNTRLFEENDENGKLTNLFSLSVGHYTTFARKDISAGGFAEGDLYIQEMTRPSGGKQETVTKNEDVAVWHGSNEYSISVAKYKELLDGYENSLKQEKAAGSASEDADEIVKLQKLNAEANKANANLFEAKYNLRKVQYDLNLPDKKSAKGLKEQELEHVKAEKEKANNEAKKYGDPNADWGIEENAAIAKKLAQQWQTKYTHLNGKVKTLSSSIDAANAKNLPNKIALDAFTNAAYDFDSAKNELKKSQEEFAKLTIEAKKYENEYKVASTNVEEAEKQSQLTGEAKQAKIREFEESVKQLKSTKDDLQIKANDAAKNLAEANEKVTKQDETVDSVTRLLDSARNRVSEAEKQFNLANKTKEKAEQKVDGNSKPS</sequence>
<reference evidence="4 5" key="1">
    <citation type="journal article" date="2010" name="PLoS ONE">
        <title>Comparative genomics of Gardnerella vaginalis strains reveals substantial differences in metabolic and virulence potential.</title>
        <authorList>
            <person name="Yeoman C.J."/>
            <person name="Yildirim S."/>
            <person name="Thomas S.M."/>
            <person name="Durkin A.S."/>
            <person name="Torralba M."/>
            <person name="Sutton G."/>
            <person name="Buhay C.J."/>
            <person name="Ding Y."/>
            <person name="Dugan-Rocha S.P."/>
            <person name="Muzny D.M."/>
            <person name="Qin X."/>
            <person name="Gibbs R.A."/>
            <person name="Leigh S.R."/>
            <person name="Stumpf R."/>
            <person name="White B.A."/>
            <person name="Highlander S.K."/>
            <person name="Nelson K.E."/>
            <person name="Wilson B.A."/>
        </authorList>
    </citation>
    <scope>NUCLEOTIDE SEQUENCE [LARGE SCALE GENOMIC DNA]</scope>
    <source>
        <strain evidence="5">ATCC 14019 / 317</strain>
    </source>
</reference>
<keyword evidence="1" id="KW-0175">Coiled coil</keyword>
<gene>
    <name evidence="4" type="ordered locus">HMPREF0421_20955</name>
</gene>
<evidence type="ECO:0000313" key="4">
    <source>
        <dbReference type="EMBL" id="ADP39037.1"/>
    </source>
</evidence>
<evidence type="ECO:0000256" key="2">
    <source>
        <dbReference type="SAM" id="MobiDB-lite"/>
    </source>
</evidence>
<feature type="chain" id="PRO_5003167710" description="Tat pathway signal sequence domain protein" evidence="3">
    <location>
        <begin position="33"/>
        <end position="994"/>
    </location>
</feature>
<evidence type="ECO:0008006" key="6">
    <source>
        <dbReference type="Google" id="ProtNLM"/>
    </source>
</evidence>
<evidence type="ECO:0000256" key="1">
    <source>
        <dbReference type="SAM" id="Coils"/>
    </source>
</evidence>
<feature type="signal peptide" evidence="3">
    <location>
        <begin position="1"/>
        <end position="32"/>
    </location>
</feature>
<dbReference type="PATRIC" id="fig|525284.18.peg.946"/>
<accession>E3DAE3</accession>
<evidence type="ECO:0000313" key="5">
    <source>
        <dbReference type="Proteomes" id="UP000001453"/>
    </source>
</evidence>
<dbReference type="HOGENOM" id="CLU_004800_0_0_11"/>
<feature type="region of interest" description="Disordered" evidence="2">
    <location>
        <begin position="92"/>
        <end position="136"/>
    </location>
</feature>
<keyword evidence="3" id="KW-0732">Signal</keyword>
<feature type="region of interest" description="Disordered" evidence="2">
    <location>
        <begin position="966"/>
        <end position="994"/>
    </location>
</feature>
<feature type="compositionally biased region" description="Low complexity" evidence="2">
    <location>
        <begin position="166"/>
        <end position="180"/>
    </location>
</feature>
<dbReference type="AlphaFoldDB" id="E3DAE3"/>
<feature type="compositionally biased region" description="Basic and acidic residues" evidence="2">
    <location>
        <begin position="182"/>
        <end position="195"/>
    </location>
</feature>
<protein>
    <recommendedName>
        <fullName evidence="6">Tat pathway signal sequence domain protein</fullName>
    </recommendedName>
</protein>
<organism evidence="4 5">
    <name type="scientific">Gardnerella vaginalis (strain ATCC 14019 / 317)</name>
    <dbReference type="NCBI Taxonomy" id="525284"/>
    <lineage>
        <taxon>Bacteria</taxon>
        <taxon>Bacillati</taxon>
        <taxon>Actinomycetota</taxon>
        <taxon>Actinomycetes</taxon>
        <taxon>Bifidobacteriales</taxon>
        <taxon>Bifidobacteriaceae</taxon>
        <taxon>Gardnerella</taxon>
    </lineage>
</organism>
<dbReference type="KEGG" id="gvg:HMPREF0421_20955"/>
<dbReference type="EMBL" id="CP002104">
    <property type="protein sequence ID" value="ADP39037.1"/>
    <property type="molecule type" value="Genomic_DNA"/>
</dbReference>
<proteinExistence type="predicted"/>
<evidence type="ECO:0000256" key="3">
    <source>
        <dbReference type="SAM" id="SignalP"/>
    </source>
</evidence>
<feature type="compositionally biased region" description="Basic and acidic residues" evidence="2">
    <location>
        <begin position="978"/>
        <end position="994"/>
    </location>
</feature>
<name>E3DAE3_GARV3</name>
<feature type="region of interest" description="Disordered" evidence="2">
    <location>
        <begin position="153"/>
        <end position="253"/>
    </location>
</feature>
<feature type="compositionally biased region" description="Basic and acidic residues" evidence="2">
    <location>
        <begin position="219"/>
        <end position="253"/>
    </location>
</feature>
<feature type="compositionally biased region" description="Basic and acidic residues" evidence="2">
    <location>
        <begin position="97"/>
        <end position="136"/>
    </location>
</feature>
<feature type="coiled-coil region" evidence="1">
    <location>
        <begin position="698"/>
        <end position="790"/>
    </location>
</feature>
<dbReference type="Proteomes" id="UP000001453">
    <property type="component" value="Chromosome"/>
</dbReference>
<dbReference type="OrthoDB" id="3263869at2"/>